<evidence type="ECO:0000256" key="3">
    <source>
        <dbReference type="ARBA" id="ARBA00022692"/>
    </source>
</evidence>
<proteinExistence type="inferred from homology"/>
<feature type="transmembrane region" description="Helical" evidence="6">
    <location>
        <begin position="291"/>
        <end position="308"/>
    </location>
</feature>
<dbReference type="GO" id="GO:0016020">
    <property type="term" value="C:membrane"/>
    <property type="evidence" value="ECO:0007669"/>
    <property type="project" value="UniProtKB-SubCell"/>
</dbReference>
<keyword evidence="5 6" id="KW-0472">Membrane</keyword>
<protein>
    <submittedName>
        <fullName evidence="7">Putative inner membrane protein</fullName>
    </submittedName>
</protein>
<evidence type="ECO:0000256" key="5">
    <source>
        <dbReference type="ARBA" id="ARBA00023136"/>
    </source>
</evidence>
<feature type="transmembrane region" description="Helical" evidence="6">
    <location>
        <begin position="71"/>
        <end position="94"/>
    </location>
</feature>
<evidence type="ECO:0000313" key="8">
    <source>
        <dbReference type="Proteomes" id="UP000315349"/>
    </source>
</evidence>
<dbReference type="Proteomes" id="UP000315349">
    <property type="component" value="Chromosome"/>
</dbReference>
<feature type="transmembrane region" description="Helical" evidence="6">
    <location>
        <begin position="328"/>
        <end position="357"/>
    </location>
</feature>
<evidence type="ECO:0000256" key="1">
    <source>
        <dbReference type="ARBA" id="ARBA00004141"/>
    </source>
</evidence>
<dbReference type="Pfam" id="PF01594">
    <property type="entry name" value="AI-2E_transport"/>
    <property type="match status" value="1"/>
</dbReference>
<name>A0A518GKK0_9PLAN</name>
<dbReference type="EMBL" id="CP036299">
    <property type="protein sequence ID" value="QDV29165.1"/>
    <property type="molecule type" value="Genomic_DNA"/>
</dbReference>
<evidence type="ECO:0000313" key="7">
    <source>
        <dbReference type="EMBL" id="QDV29165.1"/>
    </source>
</evidence>
<dbReference type="AlphaFoldDB" id="A0A518GKK0"/>
<sequence length="423" mass="44838">MPSTADSLRDQSTVKIVSLLVLSVVMVIFILMFYQVMAPYLMSLLLAGVLAILAQPMHSSSLAYCRGWTSLAAAATTTGVVVVIVLPILFAILLTGLELSVFVQDNLSDSSWEQIKSTVSLRIDQFVQRIMPLMPAGADQEAVKEQLLSGIQNQVKQLGVGASEIASSTWGIIGTLINFFIQLTVCLLGLYFFLADGPRILHGAQNLIPIQPEYQQQVFDQFTKVTRSVVMGTLVAAVGQGIAMSLAVGFLGIGHIFVIGMVTTVAAMVPMIGAAGVYVPMSIYLATQGHYFTAAGLFLFGFLVISSIDNVVRAYTLSSNVQMHPLLGFVSILGGLEAFGLWGIFLGPMIASVLYALAKIFNQELKGFMATSSPARGESAGEKPGANFVSDVTATIIATPVSVVATIVDAAPPAPEVPKPPAC</sequence>
<accession>A0A518GKK0</accession>
<keyword evidence="8" id="KW-1185">Reference proteome</keyword>
<feature type="transmembrane region" description="Helical" evidence="6">
    <location>
        <begin position="229"/>
        <end position="250"/>
    </location>
</feature>
<keyword evidence="4 6" id="KW-1133">Transmembrane helix</keyword>
<dbReference type="PANTHER" id="PTHR21716">
    <property type="entry name" value="TRANSMEMBRANE PROTEIN"/>
    <property type="match status" value="1"/>
</dbReference>
<dbReference type="PANTHER" id="PTHR21716:SF4">
    <property type="entry name" value="TRANSMEMBRANE PROTEIN 245"/>
    <property type="match status" value="1"/>
</dbReference>
<reference evidence="7 8" key="1">
    <citation type="submission" date="2019-02" db="EMBL/GenBank/DDBJ databases">
        <title>Deep-cultivation of Planctomycetes and their phenomic and genomic characterization uncovers novel biology.</title>
        <authorList>
            <person name="Wiegand S."/>
            <person name="Jogler M."/>
            <person name="Boedeker C."/>
            <person name="Pinto D."/>
            <person name="Vollmers J."/>
            <person name="Rivas-Marin E."/>
            <person name="Kohn T."/>
            <person name="Peeters S.H."/>
            <person name="Heuer A."/>
            <person name="Rast P."/>
            <person name="Oberbeckmann S."/>
            <person name="Bunk B."/>
            <person name="Jeske O."/>
            <person name="Meyerdierks A."/>
            <person name="Storesund J.E."/>
            <person name="Kallscheuer N."/>
            <person name="Luecker S."/>
            <person name="Lage O.M."/>
            <person name="Pohl T."/>
            <person name="Merkel B.J."/>
            <person name="Hornburger P."/>
            <person name="Mueller R.-W."/>
            <person name="Bruemmer F."/>
            <person name="Labrenz M."/>
            <person name="Spormann A.M."/>
            <person name="Op den Camp H."/>
            <person name="Overmann J."/>
            <person name="Amann R."/>
            <person name="Jetten M.S.M."/>
            <person name="Mascher T."/>
            <person name="Medema M.H."/>
            <person name="Devos D.P."/>
            <person name="Kaster A.-K."/>
            <person name="Ovreas L."/>
            <person name="Rohde M."/>
            <person name="Galperin M.Y."/>
            <person name="Jogler C."/>
        </authorList>
    </citation>
    <scope>NUCLEOTIDE SEQUENCE [LARGE SCALE GENOMIC DNA]</scope>
    <source>
        <strain evidence="7 8">Spb1</strain>
    </source>
</reference>
<evidence type="ECO:0000256" key="6">
    <source>
        <dbReference type="SAM" id="Phobius"/>
    </source>
</evidence>
<dbReference type="InterPro" id="IPR002549">
    <property type="entry name" value="AI-2E-like"/>
</dbReference>
<dbReference type="KEGG" id="peh:Spb1_10340"/>
<dbReference type="RefSeq" id="WP_186377796.1">
    <property type="nucleotide sequence ID" value="NZ_CP036299.1"/>
</dbReference>
<feature type="transmembrane region" description="Helical" evidence="6">
    <location>
        <begin position="40"/>
        <end position="59"/>
    </location>
</feature>
<dbReference type="PRINTS" id="PR00173">
    <property type="entry name" value="EDTRNSPORT"/>
</dbReference>
<comment type="subcellular location">
    <subcellularLocation>
        <location evidence="1">Membrane</location>
        <topology evidence="1">Multi-pass membrane protein</topology>
    </subcellularLocation>
</comment>
<feature type="transmembrane region" description="Helical" evidence="6">
    <location>
        <begin position="12"/>
        <end position="34"/>
    </location>
</feature>
<comment type="similarity">
    <text evidence="2">Belongs to the autoinducer-2 exporter (AI-2E) (TC 2.A.86) family.</text>
</comment>
<feature type="transmembrane region" description="Helical" evidence="6">
    <location>
        <begin position="256"/>
        <end position="279"/>
    </location>
</feature>
<evidence type="ECO:0000256" key="4">
    <source>
        <dbReference type="ARBA" id="ARBA00022989"/>
    </source>
</evidence>
<keyword evidence="3 6" id="KW-0812">Transmembrane</keyword>
<organism evidence="7 8">
    <name type="scientific">Planctopirus ephydatiae</name>
    <dbReference type="NCBI Taxonomy" id="2528019"/>
    <lineage>
        <taxon>Bacteria</taxon>
        <taxon>Pseudomonadati</taxon>
        <taxon>Planctomycetota</taxon>
        <taxon>Planctomycetia</taxon>
        <taxon>Planctomycetales</taxon>
        <taxon>Planctomycetaceae</taxon>
        <taxon>Planctopirus</taxon>
    </lineage>
</organism>
<evidence type="ECO:0000256" key="2">
    <source>
        <dbReference type="ARBA" id="ARBA00009773"/>
    </source>
</evidence>
<gene>
    <name evidence="7" type="ORF">Spb1_10340</name>
</gene>
<feature type="transmembrane region" description="Helical" evidence="6">
    <location>
        <begin position="170"/>
        <end position="194"/>
    </location>
</feature>